<accession>A0A0B2WSK3</accession>
<feature type="compositionally biased region" description="Basic and acidic residues" evidence="5">
    <location>
        <begin position="162"/>
        <end position="172"/>
    </location>
</feature>
<keyword evidence="8" id="KW-1185">Reference proteome</keyword>
<reference evidence="7 8" key="1">
    <citation type="journal article" date="2014" name="Proc. Natl. Acad. Sci. U.S.A.">
        <title>Trajectory and genomic determinants of fungal-pathogen speciation and host adaptation.</title>
        <authorList>
            <person name="Hu X."/>
            <person name="Xiao G."/>
            <person name="Zheng P."/>
            <person name="Shang Y."/>
            <person name="Su Y."/>
            <person name="Zhang X."/>
            <person name="Liu X."/>
            <person name="Zhan S."/>
            <person name="St Leger R.J."/>
            <person name="Wang C."/>
        </authorList>
    </citation>
    <scope>NUCLEOTIDE SEQUENCE [LARGE SCALE GENOMIC DNA]</scope>
    <source>
        <strain evidence="7 8">ARSEF 1941</strain>
    </source>
</reference>
<dbReference type="PANTHER" id="PTHR15549:SF26">
    <property type="entry name" value="AXIAL BUDDING PATTERN PROTEIN 2-RELATED"/>
    <property type="match status" value="1"/>
</dbReference>
<comment type="subcellular location">
    <subcellularLocation>
        <location evidence="1">Membrane</location>
        <topology evidence="1">Single-pass membrane protein</topology>
    </subcellularLocation>
</comment>
<dbReference type="HOGENOM" id="CLU_970037_0_0_1"/>
<evidence type="ECO:0000256" key="5">
    <source>
        <dbReference type="SAM" id="MobiDB-lite"/>
    </source>
</evidence>
<dbReference type="STRING" id="1081103.A0A0B2WSK3"/>
<dbReference type="AlphaFoldDB" id="A0A0B2WSK3"/>
<name>A0A0B2WSK3_METAS</name>
<evidence type="ECO:0000256" key="4">
    <source>
        <dbReference type="ARBA" id="ARBA00023136"/>
    </source>
</evidence>
<evidence type="ECO:0000313" key="8">
    <source>
        <dbReference type="Proteomes" id="UP000030816"/>
    </source>
</evidence>
<dbReference type="GO" id="GO:0071944">
    <property type="term" value="C:cell periphery"/>
    <property type="evidence" value="ECO:0007669"/>
    <property type="project" value="UniProtKB-ARBA"/>
</dbReference>
<sequence>MFEGGYFQYGCGSASGLATTVVRAASGREPLDLVTVSIKLTATVTPLSRPTTLASEPSRTSDSSTDLKSQVASGEPSSPSETNGGAAPSSKGSSSKNTGAIIGGTIGGVAAFLALGALVLLLWRRKSSNVRRGPGYEKDTRYISPMAAAAHPEFEPLPSSHDASEARLDTAKSHTTPSQRISESVSPESSLRSNPPLQPYSHDAAPAAARRSGDATCDSDRVPLTRELEDFSHGFNSALEGIETDSDVEANQNTMATYPGPRRAGGRGGGGVLWQQNRRRSRNLAWM</sequence>
<gene>
    <name evidence="7" type="ORF">MAM_05122</name>
</gene>
<keyword evidence="2 6" id="KW-0812">Transmembrane</keyword>
<evidence type="ECO:0000313" key="7">
    <source>
        <dbReference type="EMBL" id="KHN97013.1"/>
    </source>
</evidence>
<evidence type="ECO:0000256" key="2">
    <source>
        <dbReference type="ARBA" id="ARBA00022692"/>
    </source>
</evidence>
<proteinExistence type="predicted"/>
<dbReference type="OrthoDB" id="5386093at2759"/>
<dbReference type="GeneID" id="63739577"/>
<keyword evidence="4 6" id="KW-0472">Membrane</keyword>
<feature type="compositionally biased region" description="Low complexity" evidence="5">
    <location>
        <begin position="178"/>
        <end position="193"/>
    </location>
</feature>
<evidence type="ECO:0000256" key="3">
    <source>
        <dbReference type="ARBA" id="ARBA00022989"/>
    </source>
</evidence>
<dbReference type="Proteomes" id="UP000030816">
    <property type="component" value="Unassembled WGS sequence"/>
</dbReference>
<evidence type="ECO:0000256" key="6">
    <source>
        <dbReference type="SAM" id="Phobius"/>
    </source>
</evidence>
<feature type="transmembrane region" description="Helical" evidence="6">
    <location>
        <begin position="100"/>
        <end position="123"/>
    </location>
</feature>
<feature type="compositionally biased region" description="Polar residues" evidence="5">
    <location>
        <begin position="48"/>
        <end position="83"/>
    </location>
</feature>
<feature type="region of interest" description="Disordered" evidence="5">
    <location>
        <begin position="152"/>
        <end position="220"/>
    </location>
</feature>
<feature type="compositionally biased region" description="Low complexity" evidence="5">
    <location>
        <begin position="84"/>
        <end position="96"/>
    </location>
</feature>
<feature type="region of interest" description="Disordered" evidence="5">
    <location>
        <begin position="48"/>
        <end position="96"/>
    </location>
</feature>
<dbReference type="GO" id="GO:0016020">
    <property type="term" value="C:membrane"/>
    <property type="evidence" value="ECO:0007669"/>
    <property type="project" value="UniProtKB-SubCell"/>
</dbReference>
<dbReference type="EMBL" id="AZHE01000012">
    <property type="protein sequence ID" value="KHN97013.1"/>
    <property type="molecule type" value="Genomic_DNA"/>
</dbReference>
<dbReference type="RefSeq" id="XP_040678079.1">
    <property type="nucleotide sequence ID" value="XM_040823920.1"/>
</dbReference>
<protein>
    <submittedName>
        <fullName evidence="7">Uncharacterized protein</fullName>
    </submittedName>
</protein>
<dbReference type="PANTHER" id="PTHR15549">
    <property type="entry name" value="PAIRED IMMUNOGLOBULIN-LIKE TYPE 2 RECEPTOR"/>
    <property type="match status" value="1"/>
</dbReference>
<dbReference type="InterPro" id="IPR051694">
    <property type="entry name" value="Immunoregulatory_rcpt-like"/>
</dbReference>
<evidence type="ECO:0000256" key="1">
    <source>
        <dbReference type="ARBA" id="ARBA00004167"/>
    </source>
</evidence>
<organism evidence="7 8">
    <name type="scientific">Metarhizium album (strain ARSEF 1941)</name>
    <dbReference type="NCBI Taxonomy" id="1081103"/>
    <lineage>
        <taxon>Eukaryota</taxon>
        <taxon>Fungi</taxon>
        <taxon>Dikarya</taxon>
        <taxon>Ascomycota</taxon>
        <taxon>Pezizomycotina</taxon>
        <taxon>Sordariomycetes</taxon>
        <taxon>Hypocreomycetidae</taxon>
        <taxon>Hypocreales</taxon>
        <taxon>Clavicipitaceae</taxon>
        <taxon>Metarhizium</taxon>
    </lineage>
</organism>
<keyword evidence="3 6" id="KW-1133">Transmembrane helix</keyword>
<comment type="caution">
    <text evidence="7">The sequence shown here is derived from an EMBL/GenBank/DDBJ whole genome shotgun (WGS) entry which is preliminary data.</text>
</comment>